<organism evidence="2 3">
    <name type="scientific">Paenibacillus cremeus</name>
    <dbReference type="NCBI Taxonomy" id="2163881"/>
    <lineage>
        <taxon>Bacteria</taxon>
        <taxon>Bacillati</taxon>
        <taxon>Bacillota</taxon>
        <taxon>Bacilli</taxon>
        <taxon>Bacillales</taxon>
        <taxon>Paenibacillaceae</taxon>
        <taxon>Paenibacillus</taxon>
    </lineage>
</organism>
<comment type="caution">
    <text evidence="2">The sequence shown here is derived from an EMBL/GenBank/DDBJ whole genome shotgun (WGS) entry which is preliminary data.</text>
</comment>
<dbReference type="Pfam" id="PF14238">
    <property type="entry name" value="DUF4340"/>
    <property type="match status" value="1"/>
</dbReference>
<dbReference type="EMBL" id="VNJI01000015">
    <property type="protein sequence ID" value="TVY09373.1"/>
    <property type="molecule type" value="Genomic_DNA"/>
</dbReference>
<dbReference type="AlphaFoldDB" id="A0A559KB98"/>
<proteinExistence type="predicted"/>
<reference evidence="2 3" key="1">
    <citation type="submission" date="2019-07" db="EMBL/GenBank/DDBJ databases">
        <authorList>
            <person name="Kim J."/>
        </authorList>
    </citation>
    <scope>NUCLEOTIDE SEQUENCE [LARGE SCALE GENOMIC DNA]</scope>
    <source>
        <strain evidence="2 3">JC52</strain>
    </source>
</reference>
<evidence type="ECO:0000313" key="3">
    <source>
        <dbReference type="Proteomes" id="UP000317036"/>
    </source>
</evidence>
<dbReference type="Proteomes" id="UP000317036">
    <property type="component" value="Unassembled WGS sequence"/>
</dbReference>
<keyword evidence="3" id="KW-1185">Reference proteome</keyword>
<protein>
    <submittedName>
        <fullName evidence="2">DUF4340 domain-containing protein</fullName>
    </submittedName>
</protein>
<gene>
    <name evidence="2" type="ORF">FPZ49_14440</name>
</gene>
<accession>A0A559KB98</accession>
<feature type="domain" description="DUF4340" evidence="1">
    <location>
        <begin position="66"/>
        <end position="249"/>
    </location>
</feature>
<evidence type="ECO:0000313" key="2">
    <source>
        <dbReference type="EMBL" id="TVY09373.1"/>
    </source>
</evidence>
<dbReference type="OrthoDB" id="2657515at2"/>
<dbReference type="RefSeq" id="WP_144847786.1">
    <property type="nucleotide sequence ID" value="NZ_VNJI01000015.1"/>
</dbReference>
<dbReference type="InterPro" id="IPR025641">
    <property type="entry name" value="DUF4340"/>
</dbReference>
<name>A0A559KB98_9BACL</name>
<sequence>MKRLIPTLVLVVLCIAGFWYASNKDFFREKKPEAQSLVTVKKEEVASYTIKSGDSVIELQQKDGKWTMTKPSPLPLNDYSPAGWVDSFNGATKDKSVDANPTDIAQFGLDKPAHEFTVTLTNGSKHTLSIGNPVAVQGFFYAKFDSSPEVFQLAEAKVTALAKQQMDFMDNSPIKVNYEQLRSMTVDWKGQKWTLTKTDTDKQSYEANWKLGDAVVKGGDASQYLDKAAFLTTDQLVKKAADVKGLDAPELKVELKDADTAGKETVSVYVGKLDGDNVWIAKQGGEWAYAIPVTGIQELSDKGKEPPKAP</sequence>
<evidence type="ECO:0000259" key="1">
    <source>
        <dbReference type="Pfam" id="PF14238"/>
    </source>
</evidence>